<organism evidence="2 3">
    <name type="scientific">Okibacterium fritillariae</name>
    <dbReference type="NCBI Taxonomy" id="123320"/>
    <lineage>
        <taxon>Bacteria</taxon>
        <taxon>Bacillati</taxon>
        <taxon>Actinomycetota</taxon>
        <taxon>Actinomycetes</taxon>
        <taxon>Micrococcales</taxon>
        <taxon>Microbacteriaceae</taxon>
        <taxon>Okibacterium</taxon>
    </lineage>
</organism>
<dbReference type="OrthoDB" id="5116894at2"/>
<dbReference type="EMBL" id="FUZP01000001">
    <property type="protein sequence ID" value="SKC43956.1"/>
    <property type="molecule type" value="Genomic_DNA"/>
</dbReference>
<dbReference type="Proteomes" id="UP000190857">
    <property type="component" value="Unassembled WGS sequence"/>
</dbReference>
<evidence type="ECO:0000256" key="1">
    <source>
        <dbReference type="SAM" id="Phobius"/>
    </source>
</evidence>
<gene>
    <name evidence="2" type="ORF">SAMN06309945_0973</name>
</gene>
<keyword evidence="1" id="KW-0472">Membrane</keyword>
<keyword evidence="1" id="KW-1133">Transmembrane helix</keyword>
<accession>A0A1T5IXN8</accession>
<keyword evidence="3" id="KW-1185">Reference proteome</keyword>
<proteinExistence type="predicted"/>
<dbReference type="STRING" id="123320.SAMN06309945_0973"/>
<sequence>MTKNRSAIGTLGWVAVCLGIIGMLGALAILSAPGLSTAAPVAFGERLTVDVSAGDHAVYVTPSDEWDSITCTGRVGDDELGLRPSMIQQDLWIPARWDAQGSFDARAAGTVILTCDGPVESATFTIGPVLSFGHLAAATLLGIASLMVALTGIALAFSASVTRRRARSTPR</sequence>
<evidence type="ECO:0000313" key="2">
    <source>
        <dbReference type="EMBL" id="SKC43956.1"/>
    </source>
</evidence>
<dbReference type="RefSeq" id="WP_079727108.1">
    <property type="nucleotide sequence ID" value="NZ_FUZP01000001.1"/>
</dbReference>
<keyword evidence="1" id="KW-0812">Transmembrane</keyword>
<dbReference type="AlphaFoldDB" id="A0A1T5IXN8"/>
<feature type="transmembrane region" description="Helical" evidence="1">
    <location>
        <begin position="135"/>
        <end position="157"/>
    </location>
</feature>
<reference evidence="2 3" key="1">
    <citation type="submission" date="2017-02" db="EMBL/GenBank/DDBJ databases">
        <authorList>
            <person name="Peterson S.W."/>
        </authorList>
    </citation>
    <scope>NUCLEOTIDE SEQUENCE [LARGE SCALE GENOMIC DNA]</scope>
    <source>
        <strain evidence="2 3">VKM Ac-2059</strain>
    </source>
</reference>
<evidence type="ECO:0000313" key="3">
    <source>
        <dbReference type="Proteomes" id="UP000190857"/>
    </source>
</evidence>
<name>A0A1T5IXN8_9MICO</name>
<protein>
    <submittedName>
        <fullName evidence="2">Uncharacterized protein</fullName>
    </submittedName>
</protein>